<reference evidence="3 4" key="1">
    <citation type="submission" date="2020-11" db="EMBL/GenBank/DDBJ databases">
        <title>Kefir isolates.</title>
        <authorList>
            <person name="Marcisauskas S."/>
            <person name="Kim Y."/>
            <person name="Blasche S."/>
        </authorList>
    </citation>
    <scope>NUCLEOTIDE SEQUENCE [LARGE SCALE GENOMIC DNA]</scope>
    <source>
        <strain evidence="3 4">KR</strain>
    </source>
</reference>
<keyword evidence="2" id="KW-0812">Transmembrane</keyword>
<gene>
    <name evidence="3" type="ORF">C6P46_000003</name>
</gene>
<feature type="transmembrane region" description="Helical" evidence="2">
    <location>
        <begin position="12"/>
        <end position="34"/>
    </location>
</feature>
<protein>
    <submittedName>
        <fullName evidence="3">Uncharacterized protein</fullName>
    </submittedName>
</protein>
<accession>A0A9P6W909</accession>
<proteinExistence type="predicted"/>
<feature type="region of interest" description="Disordered" evidence="1">
    <location>
        <begin position="99"/>
        <end position="129"/>
    </location>
</feature>
<dbReference type="OrthoDB" id="2505950at2759"/>
<sequence>MAKHPGADEGKPWIRLVLTLAILGGLAYVARLLIKAINEGVDSAKGTLQQKGVNVSSSGASIRTQQRAVTQEQVGDKLQRGLMKGWKASTFNVPWALSKTTHLGGSRHDKNREQWEKENGPKQYKNRVD</sequence>
<dbReference type="Proteomes" id="UP000777482">
    <property type="component" value="Unassembled WGS sequence"/>
</dbReference>
<organism evidence="3 4">
    <name type="scientific">Rhodotorula mucilaginosa</name>
    <name type="common">Yeast</name>
    <name type="synonym">Rhodotorula rubra</name>
    <dbReference type="NCBI Taxonomy" id="5537"/>
    <lineage>
        <taxon>Eukaryota</taxon>
        <taxon>Fungi</taxon>
        <taxon>Dikarya</taxon>
        <taxon>Basidiomycota</taxon>
        <taxon>Pucciniomycotina</taxon>
        <taxon>Microbotryomycetes</taxon>
        <taxon>Sporidiobolales</taxon>
        <taxon>Sporidiobolaceae</taxon>
        <taxon>Rhodotorula</taxon>
    </lineage>
</organism>
<evidence type="ECO:0000313" key="4">
    <source>
        <dbReference type="Proteomes" id="UP000777482"/>
    </source>
</evidence>
<dbReference type="AlphaFoldDB" id="A0A9P6W909"/>
<feature type="compositionally biased region" description="Basic and acidic residues" evidence="1">
    <location>
        <begin position="106"/>
        <end position="129"/>
    </location>
</feature>
<keyword evidence="2" id="KW-0472">Membrane</keyword>
<evidence type="ECO:0000256" key="1">
    <source>
        <dbReference type="SAM" id="MobiDB-lite"/>
    </source>
</evidence>
<evidence type="ECO:0000256" key="2">
    <source>
        <dbReference type="SAM" id="Phobius"/>
    </source>
</evidence>
<feature type="region of interest" description="Disordered" evidence="1">
    <location>
        <begin position="49"/>
        <end position="71"/>
    </location>
</feature>
<dbReference type="EMBL" id="PUHQ01000001">
    <property type="protein sequence ID" value="KAG0667472.1"/>
    <property type="molecule type" value="Genomic_DNA"/>
</dbReference>
<keyword evidence="2" id="KW-1133">Transmembrane helix</keyword>
<name>A0A9P6W909_RHOMI</name>
<comment type="caution">
    <text evidence="3">The sequence shown here is derived from an EMBL/GenBank/DDBJ whole genome shotgun (WGS) entry which is preliminary data.</text>
</comment>
<keyword evidence="4" id="KW-1185">Reference proteome</keyword>
<evidence type="ECO:0000313" key="3">
    <source>
        <dbReference type="EMBL" id="KAG0667472.1"/>
    </source>
</evidence>